<keyword evidence="2" id="KW-1185">Reference proteome</keyword>
<protein>
    <recommendedName>
        <fullName evidence="3">Helix-turn-helix domain-containing protein</fullName>
    </recommendedName>
</protein>
<evidence type="ECO:0008006" key="3">
    <source>
        <dbReference type="Google" id="ProtNLM"/>
    </source>
</evidence>
<gene>
    <name evidence="1" type="ORF">G0028_14230</name>
</gene>
<sequence>MKFGNSQTGKFQKLKNKKPQLARAEVSLIQTLEGMNMKSNLAHEPLQPQGQMVQFPKKERQIMSGNKFNYVNGIRDIPMEKTTKHVAITLATYADYETGICYPTIKTLMAATGLSNRAVCLHLMKLEELGFMVSKKADGRNSKYKFIAKNIHKAVTESHRLNKSSSDFDDIEAVTLKQEAVTLTTQSSDAGSHKHLITTNNNQINSHTGEKAPEFFDQDDSWKPNQNFLKTILLQTKFSNRADEIISVPDFDFHLGNFNAHWENKIDLTENQKTRKFAAWLVQEFEKQLAKANRAEKQKVSYQPASSKNSQTMKAHDEFFAQYGIGSTSQESDFIDVHSSEIKTIGGNNQ</sequence>
<evidence type="ECO:0000313" key="1">
    <source>
        <dbReference type="EMBL" id="QOW46955.1"/>
    </source>
</evidence>
<dbReference type="AlphaFoldDB" id="A0A7S7AI13"/>
<dbReference type="EMBL" id="CP048659">
    <property type="protein sequence ID" value="QOW46955.1"/>
    <property type="molecule type" value="Genomic_DNA"/>
</dbReference>
<dbReference type="Pfam" id="PF13730">
    <property type="entry name" value="HTH_36"/>
    <property type="match status" value="1"/>
</dbReference>
<evidence type="ECO:0000313" key="2">
    <source>
        <dbReference type="Proteomes" id="UP000593966"/>
    </source>
</evidence>
<dbReference type="Proteomes" id="UP000593966">
    <property type="component" value="Chromosome"/>
</dbReference>
<name>A0A7S7AI13_9GAMM</name>
<organism evidence="1 2">
    <name type="scientific">Acinetobacter piscicola</name>
    <dbReference type="NCBI Taxonomy" id="2006115"/>
    <lineage>
        <taxon>Bacteria</taxon>
        <taxon>Pseudomonadati</taxon>
        <taxon>Pseudomonadota</taxon>
        <taxon>Gammaproteobacteria</taxon>
        <taxon>Moraxellales</taxon>
        <taxon>Moraxellaceae</taxon>
        <taxon>Acinetobacter</taxon>
    </lineage>
</organism>
<reference evidence="1 2" key="1">
    <citation type="submission" date="2020-02" db="EMBL/GenBank/DDBJ databases">
        <title>Tigecycline-resistant Acinetobacter species from pigs and migratory birds.</title>
        <authorList>
            <person name="Chen C."/>
            <person name="Sun J."/>
            <person name="Liao X.-P."/>
            <person name="Liu Y.-H."/>
        </authorList>
    </citation>
    <scope>NUCLEOTIDE SEQUENCE [LARGE SCALE GENOMIC DNA]</scope>
    <source>
        <strain evidence="1 2">YH12207_T</strain>
    </source>
</reference>
<accession>A0A7S7AI13</accession>
<proteinExistence type="predicted"/>